<keyword evidence="2" id="KW-1185">Reference proteome</keyword>
<dbReference type="EMBL" id="REGN01006904">
    <property type="protein sequence ID" value="RNA07908.1"/>
    <property type="molecule type" value="Genomic_DNA"/>
</dbReference>
<gene>
    <name evidence="1" type="ORF">BpHYR1_042657</name>
</gene>
<proteinExistence type="predicted"/>
<dbReference type="Proteomes" id="UP000276133">
    <property type="component" value="Unassembled WGS sequence"/>
</dbReference>
<protein>
    <submittedName>
        <fullName evidence="1">Uncharacterized protein</fullName>
    </submittedName>
</protein>
<accession>A0A3M7QA98</accession>
<organism evidence="1 2">
    <name type="scientific">Brachionus plicatilis</name>
    <name type="common">Marine rotifer</name>
    <name type="synonym">Brachionus muelleri</name>
    <dbReference type="NCBI Taxonomy" id="10195"/>
    <lineage>
        <taxon>Eukaryota</taxon>
        <taxon>Metazoa</taxon>
        <taxon>Spiralia</taxon>
        <taxon>Gnathifera</taxon>
        <taxon>Rotifera</taxon>
        <taxon>Eurotatoria</taxon>
        <taxon>Monogononta</taxon>
        <taxon>Pseudotrocha</taxon>
        <taxon>Ploima</taxon>
        <taxon>Brachionidae</taxon>
        <taxon>Brachionus</taxon>
    </lineage>
</organism>
<evidence type="ECO:0000313" key="2">
    <source>
        <dbReference type="Proteomes" id="UP000276133"/>
    </source>
</evidence>
<evidence type="ECO:0000313" key="1">
    <source>
        <dbReference type="EMBL" id="RNA07908.1"/>
    </source>
</evidence>
<reference evidence="1 2" key="1">
    <citation type="journal article" date="2018" name="Sci. Rep.">
        <title>Genomic signatures of local adaptation to the degree of environmental predictability in rotifers.</title>
        <authorList>
            <person name="Franch-Gras L."/>
            <person name="Hahn C."/>
            <person name="Garcia-Roger E.M."/>
            <person name="Carmona M.J."/>
            <person name="Serra M."/>
            <person name="Gomez A."/>
        </authorList>
    </citation>
    <scope>NUCLEOTIDE SEQUENCE [LARGE SCALE GENOMIC DNA]</scope>
    <source>
        <strain evidence="1">HYR1</strain>
    </source>
</reference>
<sequence>MDGDSLVLDTKNYIIICYMNMVQNYMLGKNIGYFAKEVNSANVPKARPIEDIWENLKAKGYEGDWKAKNLELKKYGPKGCTRSCEDCSF</sequence>
<comment type="caution">
    <text evidence="1">The sequence shown here is derived from an EMBL/GenBank/DDBJ whole genome shotgun (WGS) entry which is preliminary data.</text>
</comment>
<name>A0A3M7QA98_BRAPC</name>
<dbReference type="AlphaFoldDB" id="A0A3M7QA98"/>